<organism evidence="3 4">
    <name type="scientific">Halococcus hamelinensis 100A6</name>
    <dbReference type="NCBI Taxonomy" id="1132509"/>
    <lineage>
        <taxon>Archaea</taxon>
        <taxon>Methanobacteriati</taxon>
        <taxon>Methanobacteriota</taxon>
        <taxon>Stenosarchaea group</taxon>
        <taxon>Halobacteria</taxon>
        <taxon>Halobacteriales</taxon>
        <taxon>Halococcaceae</taxon>
        <taxon>Halococcus</taxon>
    </lineage>
</organism>
<dbReference type="PATRIC" id="fig|1132509.6.peg.2509"/>
<dbReference type="EMBL" id="AOMB01000032">
    <property type="protein sequence ID" value="EMA37982.1"/>
    <property type="molecule type" value="Genomic_DNA"/>
</dbReference>
<dbReference type="InterPro" id="IPR052339">
    <property type="entry name" value="Fe-S_Maturation_MIP18"/>
</dbReference>
<comment type="caution">
    <text evidence="3">The sequence shown here is derived from an EMBL/GenBank/DDBJ whole genome shotgun (WGS) entry which is preliminary data.</text>
</comment>
<dbReference type="OrthoDB" id="371709at2157"/>
<dbReference type="InterPro" id="IPR002744">
    <property type="entry name" value="MIP18-like"/>
</dbReference>
<reference evidence="3 4" key="1">
    <citation type="journal article" date="2014" name="PLoS Genet.">
        <title>Phylogenetically driven sequencing of extremely halophilic archaea reveals strategies for static and dynamic osmo-response.</title>
        <authorList>
            <person name="Becker E.A."/>
            <person name="Seitzer P.M."/>
            <person name="Tritt A."/>
            <person name="Larsen D."/>
            <person name="Krusor M."/>
            <person name="Yao A.I."/>
            <person name="Wu D."/>
            <person name="Madern D."/>
            <person name="Eisen J.A."/>
            <person name="Darling A.E."/>
            <person name="Facciotti M.T."/>
        </authorList>
    </citation>
    <scope>NUCLEOTIDE SEQUENCE [LARGE SCALE GENOMIC DNA]</scope>
    <source>
        <strain evidence="3 4">100A6</strain>
    </source>
</reference>
<evidence type="ECO:0000259" key="2">
    <source>
        <dbReference type="Pfam" id="PF01883"/>
    </source>
</evidence>
<keyword evidence="4" id="KW-1185">Reference proteome</keyword>
<feature type="region of interest" description="Disordered" evidence="1">
    <location>
        <begin position="93"/>
        <end position="112"/>
    </location>
</feature>
<proteinExistence type="predicted"/>
<dbReference type="AlphaFoldDB" id="M0LWM8"/>
<gene>
    <name evidence="3" type="ORF">C447_11115</name>
</gene>
<evidence type="ECO:0000256" key="1">
    <source>
        <dbReference type="SAM" id="MobiDB-lite"/>
    </source>
</evidence>
<accession>M0LWM8</accession>
<feature type="domain" description="MIP18 family-like" evidence="2">
    <location>
        <begin position="15"/>
        <end position="89"/>
    </location>
</feature>
<dbReference type="InterPro" id="IPR034904">
    <property type="entry name" value="FSCA_dom_sf"/>
</dbReference>
<dbReference type="eggNOG" id="arCOG01845">
    <property type="taxonomic scope" value="Archaea"/>
</dbReference>
<dbReference type="SUPFAM" id="SSF117916">
    <property type="entry name" value="Fe-S cluster assembly (FSCA) domain-like"/>
    <property type="match status" value="1"/>
</dbReference>
<dbReference type="PANTHER" id="PTHR42831:SF1">
    <property type="entry name" value="FE-S PROTEIN MATURATION AUXILIARY FACTOR YITW"/>
    <property type="match status" value="1"/>
</dbReference>
<evidence type="ECO:0000313" key="3">
    <source>
        <dbReference type="EMBL" id="EMA37982.1"/>
    </source>
</evidence>
<dbReference type="PANTHER" id="PTHR42831">
    <property type="entry name" value="FE-S PROTEIN MATURATION AUXILIARY FACTOR YITW"/>
    <property type="match status" value="1"/>
</dbReference>
<sequence length="136" mass="15084">MVDDGLRGGIVTTTAAVRDALRGIVDPCSVATGSNLDIVEMGLVESIDVSDGHARVGMRLTTPACHMGPYFIKETKERVGALHDVESVSLDTDGGFEWSEDMMTDDAKERRQAVLDEQERRYREEIEAERRSVVRE</sequence>
<name>M0LWM8_9EURY</name>
<protein>
    <recommendedName>
        <fullName evidence="2">MIP18 family-like domain-containing protein</fullName>
    </recommendedName>
</protein>
<dbReference type="Proteomes" id="UP000011566">
    <property type="component" value="Unassembled WGS sequence"/>
</dbReference>
<dbReference type="Pfam" id="PF01883">
    <property type="entry name" value="FeS_assembly_P"/>
    <property type="match status" value="1"/>
</dbReference>
<evidence type="ECO:0000313" key="4">
    <source>
        <dbReference type="Proteomes" id="UP000011566"/>
    </source>
</evidence>
<dbReference type="Gene3D" id="3.30.300.130">
    <property type="entry name" value="Fe-S cluster assembly (FSCA)"/>
    <property type="match status" value="1"/>
</dbReference>